<dbReference type="InterPro" id="IPR011856">
    <property type="entry name" value="tRNA_endonuc-like_dom_sf"/>
</dbReference>
<dbReference type="GO" id="GO:0009307">
    <property type="term" value="P:DNA restriction-modification system"/>
    <property type="evidence" value="ECO:0007669"/>
    <property type="project" value="InterPro"/>
</dbReference>
<gene>
    <name evidence="2" type="ORF">C2G38_2231530</name>
</gene>
<reference evidence="2 3" key="1">
    <citation type="submission" date="2018-06" db="EMBL/GenBank/DDBJ databases">
        <title>Comparative genomics reveals the genomic features of Rhizophagus irregularis, R. cerebriforme, R. diaphanum and Gigaspora rosea, and their symbiotic lifestyle signature.</title>
        <authorList>
            <person name="Morin E."/>
            <person name="San Clemente H."/>
            <person name="Chen E.C.H."/>
            <person name="De La Providencia I."/>
            <person name="Hainaut M."/>
            <person name="Kuo A."/>
            <person name="Kohler A."/>
            <person name="Murat C."/>
            <person name="Tang N."/>
            <person name="Roy S."/>
            <person name="Loubradou J."/>
            <person name="Henrissat B."/>
            <person name="Grigoriev I.V."/>
            <person name="Corradi N."/>
            <person name="Roux C."/>
            <person name="Martin F.M."/>
        </authorList>
    </citation>
    <scope>NUCLEOTIDE SEQUENCE [LARGE SCALE GENOMIC DNA]</scope>
    <source>
        <strain evidence="2 3">DAOM 194757</strain>
    </source>
</reference>
<feature type="domain" description="Restriction endonuclease type IV Mrr" evidence="1">
    <location>
        <begin position="15"/>
        <end position="105"/>
    </location>
</feature>
<dbReference type="SUPFAM" id="SSF52980">
    <property type="entry name" value="Restriction endonuclease-like"/>
    <property type="match status" value="1"/>
</dbReference>
<organism evidence="2 3">
    <name type="scientific">Gigaspora rosea</name>
    <dbReference type="NCBI Taxonomy" id="44941"/>
    <lineage>
        <taxon>Eukaryota</taxon>
        <taxon>Fungi</taxon>
        <taxon>Fungi incertae sedis</taxon>
        <taxon>Mucoromycota</taxon>
        <taxon>Glomeromycotina</taxon>
        <taxon>Glomeromycetes</taxon>
        <taxon>Diversisporales</taxon>
        <taxon>Gigasporaceae</taxon>
        <taxon>Gigaspora</taxon>
    </lineage>
</organism>
<accession>A0A397U2B1</accession>
<dbReference type="GO" id="GO:0004519">
    <property type="term" value="F:endonuclease activity"/>
    <property type="evidence" value="ECO:0007669"/>
    <property type="project" value="InterPro"/>
</dbReference>
<name>A0A397U2B1_9GLOM</name>
<sequence length="158" mass="18134">MSKEEPKKKVANEIKVTQGDDGIDIIATYQNNIILIQCKNIESAISVKIIREFESSVSRYPNSLGIIVYNSEKNKGNKLTPKAKIWVSTSKENIKVCNKKEIVEVIKKFFSIKPEEKDYIITNYKADEFNLEEFGITSKNVSIEQMVIKKSSNRHKPY</sequence>
<keyword evidence="3" id="KW-1185">Reference proteome</keyword>
<evidence type="ECO:0000313" key="3">
    <source>
        <dbReference type="Proteomes" id="UP000266673"/>
    </source>
</evidence>
<dbReference type="InterPro" id="IPR007560">
    <property type="entry name" value="Restrct_endonuc_IV_Mrr"/>
</dbReference>
<dbReference type="OrthoDB" id="2437578at2759"/>
<proteinExistence type="predicted"/>
<protein>
    <recommendedName>
        <fullName evidence="1">Restriction endonuclease type IV Mrr domain-containing protein</fullName>
    </recommendedName>
</protein>
<dbReference type="AlphaFoldDB" id="A0A397U2B1"/>
<dbReference type="Proteomes" id="UP000266673">
    <property type="component" value="Unassembled WGS sequence"/>
</dbReference>
<dbReference type="GO" id="GO:0003677">
    <property type="term" value="F:DNA binding"/>
    <property type="evidence" value="ECO:0007669"/>
    <property type="project" value="InterPro"/>
</dbReference>
<comment type="caution">
    <text evidence="2">The sequence shown here is derived from an EMBL/GenBank/DDBJ whole genome shotgun (WGS) entry which is preliminary data.</text>
</comment>
<dbReference type="EMBL" id="QKWP01003252">
    <property type="protein sequence ID" value="RIB01216.1"/>
    <property type="molecule type" value="Genomic_DNA"/>
</dbReference>
<dbReference type="Pfam" id="PF04471">
    <property type="entry name" value="Mrr_cat"/>
    <property type="match status" value="1"/>
</dbReference>
<dbReference type="InterPro" id="IPR011335">
    <property type="entry name" value="Restrct_endonuc-II-like"/>
</dbReference>
<dbReference type="GO" id="GO:0006302">
    <property type="term" value="P:double-strand break repair"/>
    <property type="evidence" value="ECO:0007669"/>
    <property type="project" value="UniProtKB-ARBA"/>
</dbReference>
<evidence type="ECO:0000259" key="1">
    <source>
        <dbReference type="Pfam" id="PF04471"/>
    </source>
</evidence>
<dbReference type="Gene3D" id="3.40.1350.10">
    <property type="match status" value="1"/>
</dbReference>
<evidence type="ECO:0000313" key="2">
    <source>
        <dbReference type="EMBL" id="RIB01216.1"/>
    </source>
</evidence>